<evidence type="ECO:0008006" key="4">
    <source>
        <dbReference type="Google" id="ProtNLM"/>
    </source>
</evidence>
<evidence type="ECO:0000256" key="1">
    <source>
        <dbReference type="SAM" id="SignalP"/>
    </source>
</evidence>
<feature type="signal peptide" evidence="1">
    <location>
        <begin position="1"/>
        <end position="23"/>
    </location>
</feature>
<feature type="chain" id="PRO_5047178391" description="Glucose-inhibited division protein B" evidence="1">
    <location>
        <begin position="24"/>
        <end position="121"/>
    </location>
</feature>
<comment type="caution">
    <text evidence="2">The sequence shown here is derived from an EMBL/GenBank/DDBJ whole genome shotgun (WGS) entry which is preliminary data.</text>
</comment>
<evidence type="ECO:0000313" key="3">
    <source>
        <dbReference type="Proteomes" id="UP001231616"/>
    </source>
</evidence>
<name>A0ABT9H0T4_9GAMM</name>
<dbReference type="PROSITE" id="PS51257">
    <property type="entry name" value="PROKAR_LIPOPROTEIN"/>
    <property type="match status" value="1"/>
</dbReference>
<dbReference type="Proteomes" id="UP001231616">
    <property type="component" value="Unassembled WGS sequence"/>
</dbReference>
<sequence>MHHHLMRWLSVALLLLVSSCSDAVLEVPMAKLVAEPERFHGHVLVIEGTVQRFDEPLHHWLEDEQQNRVGIVPDELLQDLVGQRVRVRGRFTASTEQGRRIQVHQLTPVASPEMHGSADNL</sequence>
<evidence type="ECO:0000313" key="2">
    <source>
        <dbReference type="EMBL" id="MDP4536878.1"/>
    </source>
</evidence>
<keyword evidence="1" id="KW-0732">Signal</keyword>
<dbReference type="RefSeq" id="WP_305894141.1">
    <property type="nucleotide sequence ID" value="NZ_JAUZVZ010000015.1"/>
</dbReference>
<accession>A0ABT9H0T4</accession>
<proteinExistence type="predicted"/>
<organism evidence="2 3">
    <name type="scientific">Alkalimonas collagenimarina</name>
    <dbReference type="NCBI Taxonomy" id="400390"/>
    <lineage>
        <taxon>Bacteria</taxon>
        <taxon>Pseudomonadati</taxon>
        <taxon>Pseudomonadota</taxon>
        <taxon>Gammaproteobacteria</taxon>
        <taxon>Alkalimonas</taxon>
    </lineage>
</organism>
<protein>
    <recommendedName>
        <fullName evidence="4">Glucose-inhibited division protein B</fullName>
    </recommendedName>
</protein>
<dbReference type="EMBL" id="JAUZVZ010000015">
    <property type="protein sequence ID" value="MDP4536878.1"/>
    <property type="molecule type" value="Genomic_DNA"/>
</dbReference>
<reference evidence="2 3" key="1">
    <citation type="submission" date="2023-08" db="EMBL/GenBank/DDBJ databases">
        <authorList>
            <person name="Joshi A."/>
            <person name="Thite S."/>
        </authorList>
    </citation>
    <scope>NUCLEOTIDE SEQUENCE [LARGE SCALE GENOMIC DNA]</scope>
    <source>
        <strain evidence="2 3">AC40</strain>
    </source>
</reference>
<gene>
    <name evidence="2" type="ORF">Q3O60_11810</name>
</gene>
<keyword evidence="3" id="KW-1185">Reference proteome</keyword>